<dbReference type="Proteomes" id="UP001597440">
    <property type="component" value="Unassembled WGS sequence"/>
</dbReference>
<protein>
    <recommendedName>
        <fullName evidence="4">DUF2975 domain-containing protein</fullName>
    </recommendedName>
</protein>
<organism evidence="2 3">
    <name type="scientific">Sphingobacterium tabacisoli</name>
    <dbReference type="NCBI Taxonomy" id="2044855"/>
    <lineage>
        <taxon>Bacteria</taxon>
        <taxon>Pseudomonadati</taxon>
        <taxon>Bacteroidota</taxon>
        <taxon>Sphingobacteriia</taxon>
        <taxon>Sphingobacteriales</taxon>
        <taxon>Sphingobacteriaceae</taxon>
        <taxon>Sphingobacterium</taxon>
    </lineage>
</organism>
<evidence type="ECO:0000313" key="2">
    <source>
        <dbReference type="EMBL" id="MFD2555244.1"/>
    </source>
</evidence>
<feature type="transmembrane region" description="Helical" evidence="1">
    <location>
        <begin position="61"/>
        <end position="80"/>
    </location>
</feature>
<gene>
    <name evidence="2" type="ORF">ACFSQW_12630</name>
</gene>
<evidence type="ECO:0000313" key="3">
    <source>
        <dbReference type="Proteomes" id="UP001597440"/>
    </source>
</evidence>
<comment type="caution">
    <text evidence="2">The sequence shown here is derived from an EMBL/GenBank/DDBJ whole genome shotgun (WGS) entry which is preliminary data.</text>
</comment>
<feature type="transmembrane region" description="Helical" evidence="1">
    <location>
        <begin position="92"/>
        <end position="110"/>
    </location>
</feature>
<evidence type="ECO:0000256" key="1">
    <source>
        <dbReference type="SAM" id="Phobius"/>
    </source>
</evidence>
<proteinExistence type="predicted"/>
<reference evidence="3" key="1">
    <citation type="journal article" date="2019" name="Int. J. Syst. Evol. Microbiol.">
        <title>The Global Catalogue of Microorganisms (GCM) 10K type strain sequencing project: providing services to taxonomists for standard genome sequencing and annotation.</title>
        <authorList>
            <consortium name="The Broad Institute Genomics Platform"/>
            <consortium name="The Broad Institute Genome Sequencing Center for Infectious Disease"/>
            <person name="Wu L."/>
            <person name="Ma J."/>
        </authorList>
    </citation>
    <scope>NUCLEOTIDE SEQUENCE [LARGE SCALE GENOMIC DNA]</scope>
    <source>
        <strain evidence="3">KCTC 52298</strain>
    </source>
</reference>
<dbReference type="RefSeq" id="WP_380892945.1">
    <property type="nucleotide sequence ID" value="NZ_JBHULD010000014.1"/>
</dbReference>
<accession>A0ABW5L2K1</accession>
<keyword evidence="1" id="KW-0812">Transmembrane</keyword>
<feature type="transmembrane region" description="Helical" evidence="1">
    <location>
        <begin position="122"/>
        <end position="140"/>
    </location>
</feature>
<sequence length="156" mass="18572">MLKRIFINLVAGFVVFPIVYSLRYLSNFLDRDYQLNYLVYPDFASFLLAAVQKSLNYPLVPLIFTVLILFPFEIIKYIAIRKSIVFSFWKKFLVLTGISLFWMFLMAITYTPLFLPSYSQMLFQYTVTFIAMMFLMNLFLHYTDTIYRKSNEEEAS</sequence>
<name>A0ABW5L2K1_9SPHI</name>
<keyword evidence="1" id="KW-1133">Transmembrane helix</keyword>
<keyword evidence="3" id="KW-1185">Reference proteome</keyword>
<keyword evidence="1" id="KW-0472">Membrane</keyword>
<evidence type="ECO:0008006" key="4">
    <source>
        <dbReference type="Google" id="ProtNLM"/>
    </source>
</evidence>
<dbReference type="EMBL" id="JBHULD010000014">
    <property type="protein sequence ID" value="MFD2555244.1"/>
    <property type="molecule type" value="Genomic_DNA"/>
</dbReference>
<feature type="transmembrane region" description="Helical" evidence="1">
    <location>
        <begin position="6"/>
        <end position="25"/>
    </location>
</feature>